<dbReference type="Proteomes" id="UP000267821">
    <property type="component" value="Unassembled WGS sequence"/>
</dbReference>
<reference evidence="2 3" key="1">
    <citation type="journal article" date="2018" name="Nat. Ecol. Evol.">
        <title>Pezizomycetes genomes reveal the molecular basis of ectomycorrhizal truffle lifestyle.</title>
        <authorList>
            <person name="Murat C."/>
            <person name="Payen T."/>
            <person name="Noel B."/>
            <person name="Kuo A."/>
            <person name="Morin E."/>
            <person name="Chen J."/>
            <person name="Kohler A."/>
            <person name="Krizsan K."/>
            <person name="Balestrini R."/>
            <person name="Da Silva C."/>
            <person name="Montanini B."/>
            <person name="Hainaut M."/>
            <person name="Levati E."/>
            <person name="Barry K.W."/>
            <person name="Belfiori B."/>
            <person name="Cichocki N."/>
            <person name="Clum A."/>
            <person name="Dockter R.B."/>
            <person name="Fauchery L."/>
            <person name="Guy J."/>
            <person name="Iotti M."/>
            <person name="Le Tacon F."/>
            <person name="Lindquist E.A."/>
            <person name="Lipzen A."/>
            <person name="Malagnac F."/>
            <person name="Mello A."/>
            <person name="Molinier V."/>
            <person name="Miyauchi S."/>
            <person name="Poulain J."/>
            <person name="Riccioni C."/>
            <person name="Rubini A."/>
            <person name="Sitrit Y."/>
            <person name="Splivallo R."/>
            <person name="Traeger S."/>
            <person name="Wang M."/>
            <person name="Zifcakova L."/>
            <person name="Wipf D."/>
            <person name="Zambonelli A."/>
            <person name="Paolocci F."/>
            <person name="Nowrousian M."/>
            <person name="Ottonello S."/>
            <person name="Baldrian P."/>
            <person name="Spatafora J.W."/>
            <person name="Henrissat B."/>
            <person name="Nagy L.G."/>
            <person name="Aury J.M."/>
            <person name="Wincker P."/>
            <person name="Grigoriev I.V."/>
            <person name="Bonfante P."/>
            <person name="Martin F.M."/>
        </authorList>
    </citation>
    <scope>NUCLEOTIDE SEQUENCE [LARGE SCALE GENOMIC DNA]</scope>
    <source>
        <strain evidence="2 3">ATCC MYA-4762</strain>
    </source>
</reference>
<feature type="transmembrane region" description="Helical" evidence="1">
    <location>
        <begin position="49"/>
        <end position="68"/>
    </location>
</feature>
<evidence type="ECO:0000313" key="3">
    <source>
        <dbReference type="Proteomes" id="UP000267821"/>
    </source>
</evidence>
<gene>
    <name evidence="2" type="ORF">L211DRAFT_829397</name>
</gene>
<dbReference type="EMBL" id="ML121571">
    <property type="protein sequence ID" value="RPB20497.1"/>
    <property type="molecule type" value="Genomic_DNA"/>
</dbReference>
<feature type="transmembrane region" description="Helical" evidence="1">
    <location>
        <begin position="149"/>
        <end position="173"/>
    </location>
</feature>
<sequence length="377" mass="41810">MENTKSISIFTSYFLAIVTCAFVIVRSILSSFRFCKRNGISKSTKHNLCTQFVLFVILTALSFGFTWYNMLRFFHLSYTIWSTTVTPLDTPHTIGNWLRDTKLFEEAYRIVVITPERWWWSQQIFLACFGWGVWVSYQGKPGRGGKERSWKVLTAYMVLAQLVSLSVAVNLYFVDVLAYRGAEAPPPAKGRREPRATETGLAKALLGFYLTLCFIPTSLLPTLIHTPPTSPLNKFFFPALLLPHVALFIPIFFAYPTSPRFTRILYTCLTFGCVACHAASTLATIKATIKWLGKTLLNTHPAVSSVSWDVVWFVVSVALWAGIEGGAGGIWVEGGGHKVGQREGACFMKRVMRVVVAAVMMAVAGAGAGSLVFAADL</sequence>
<keyword evidence="1" id="KW-1133">Transmembrane helix</keyword>
<proteinExistence type="predicted"/>
<protein>
    <submittedName>
        <fullName evidence="2">Uncharacterized protein</fullName>
    </submittedName>
</protein>
<dbReference type="AlphaFoldDB" id="A0A3N4LCA1"/>
<keyword evidence="1" id="KW-0812">Transmembrane</keyword>
<keyword evidence="3" id="KW-1185">Reference proteome</keyword>
<feature type="transmembrane region" description="Helical" evidence="1">
    <location>
        <begin position="204"/>
        <end position="223"/>
    </location>
</feature>
<evidence type="ECO:0000313" key="2">
    <source>
        <dbReference type="EMBL" id="RPB20497.1"/>
    </source>
</evidence>
<dbReference type="OrthoDB" id="2126185at2759"/>
<feature type="transmembrane region" description="Helical" evidence="1">
    <location>
        <begin position="235"/>
        <end position="255"/>
    </location>
</feature>
<organism evidence="2 3">
    <name type="scientific">Terfezia boudieri ATCC MYA-4762</name>
    <dbReference type="NCBI Taxonomy" id="1051890"/>
    <lineage>
        <taxon>Eukaryota</taxon>
        <taxon>Fungi</taxon>
        <taxon>Dikarya</taxon>
        <taxon>Ascomycota</taxon>
        <taxon>Pezizomycotina</taxon>
        <taxon>Pezizomycetes</taxon>
        <taxon>Pezizales</taxon>
        <taxon>Pezizaceae</taxon>
        <taxon>Terfezia</taxon>
    </lineage>
</organism>
<accession>A0A3N4LCA1</accession>
<feature type="transmembrane region" description="Helical" evidence="1">
    <location>
        <begin position="353"/>
        <end position="375"/>
    </location>
</feature>
<name>A0A3N4LCA1_9PEZI</name>
<evidence type="ECO:0000256" key="1">
    <source>
        <dbReference type="SAM" id="Phobius"/>
    </source>
</evidence>
<keyword evidence="1" id="KW-0472">Membrane</keyword>
<dbReference type="InParanoid" id="A0A3N4LCA1"/>
<feature type="transmembrane region" description="Helical" evidence="1">
    <location>
        <begin position="310"/>
        <end position="332"/>
    </location>
</feature>
<feature type="transmembrane region" description="Helical" evidence="1">
    <location>
        <begin position="118"/>
        <end position="137"/>
    </location>
</feature>
<feature type="transmembrane region" description="Helical" evidence="1">
    <location>
        <begin position="6"/>
        <end position="29"/>
    </location>
</feature>